<keyword evidence="2" id="KW-0238">DNA-binding</keyword>
<evidence type="ECO:0000256" key="3">
    <source>
        <dbReference type="ARBA" id="ARBA00023163"/>
    </source>
</evidence>
<evidence type="ECO:0000256" key="1">
    <source>
        <dbReference type="ARBA" id="ARBA00023015"/>
    </source>
</evidence>
<evidence type="ECO:0000313" key="5">
    <source>
        <dbReference type="EMBL" id="WBM79559.1"/>
    </source>
</evidence>
<dbReference type="EMBL" id="CP075584">
    <property type="protein sequence ID" value="WBM79559.1"/>
    <property type="molecule type" value="Genomic_DNA"/>
</dbReference>
<gene>
    <name evidence="5" type="ORF">KIV56_14750</name>
</gene>
<organism evidence="5 6">
    <name type="scientific">Cryobacterium breve</name>
    <dbReference type="NCBI Taxonomy" id="1259258"/>
    <lineage>
        <taxon>Bacteria</taxon>
        <taxon>Bacillati</taxon>
        <taxon>Actinomycetota</taxon>
        <taxon>Actinomycetes</taxon>
        <taxon>Micrococcales</taxon>
        <taxon>Microbacteriaceae</taxon>
        <taxon>Cryobacterium</taxon>
    </lineage>
</organism>
<dbReference type="Pfam" id="PF00392">
    <property type="entry name" value="GntR"/>
    <property type="match status" value="1"/>
</dbReference>
<dbReference type="Proteomes" id="UP001212421">
    <property type="component" value="Chromosome"/>
</dbReference>
<dbReference type="InterPro" id="IPR011711">
    <property type="entry name" value="GntR_C"/>
</dbReference>
<dbReference type="PANTHER" id="PTHR43537:SF49">
    <property type="entry name" value="TRANSCRIPTIONAL REGULATORY PROTEIN"/>
    <property type="match status" value="1"/>
</dbReference>
<dbReference type="CDD" id="cd07377">
    <property type="entry name" value="WHTH_GntR"/>
    <property type="match status" value="1"/>
</dbReference>
<dbReference type="SUPFAM" id="SSF48008">
    <property type="entry name" value="GntR ligand-binding domain-like"/>
    <property type="match status" value="1"/>
</dbReference>
<sequence length="253" mass="26876">MASVYTETPKAGITGSTDAAAAAAAAAAVPPVAVVTASERAYRQLRDEILDGVLAPGAGLLEVEQSDRIGVSRTPLRAAIARLIADGLVAGRAGRGFMVTEMSVDSIHELYELRRALEEHAARIAATRRDPLVFLELREQFRAAPELLLHGEAGLHRYYALIDDFDDALDAAVGNPFLVAALANVRTHLARIRRLARHNPARLRAAAAEHLLIIEAIVSGDTSLAAHATHVHLHQSLSNVLAALEANPAAPVD</sequence>
<keyword evidence="1" id="KW-0805">Transcription regulation</keyword>
<dbReference type="SUPFAM" id="SSF46785">
    <property type="entry name" value="Winged helix' DNA-binding domain"/>
    <property type="match status" value="1"/>
</dbReference>
<name>A0ABY7NDD8_9MICO</name>
<proteinExistence type="predicted"/>
<dbReference type="PANTHER" id="PTHR43537">
    <property type="entry name" value="TRANSCRIPTIONAL REGULATOR, GNTR FAMILY"/>
    <property type="match status" value="1"/>
</dbReference>
<dbReference type="SMART" id="SM00895">
    <property type="entry name" value="FCD"/>
    <property type="match status" value="1"/>
</dbReference>
<keyword evidence="6" id="KW-1185">Reference proteome</keyword>
<dbReference type="InterPro" id="IPR000524">
    <property type="entry name" value="Tscrpt_reg_HTH_GntR"/>
</dbReference>
<dbReference type="InterPro" id="IPR036390">
    <property type="entry name" value="WH_DNA-bd_sf"/>
</dbReference>
<dbReference type="InterPro" id="IPR036388">
    <property type="entry name" value="WH-like_DNA-bd_sf"/>
</dbReference>
<reference evidence="5 6" key="1">
    <citation type="submission" date="2021-05" db="EMBL/GenBank/DDBJ databases">
        <authorList>
            <person name="Kumar R."/>
            <person name="Kumar A."/>
            <person name="Mukhia S."/>
        </authorList>
    </citation>
    <scope>NUCLEOTIDE SEQUENCE [LARGE SCALE GENOMIC DNA]</scope>
    <source>
        <strain evidence="5 6">ERMR7:08</strain>
    </source>
</reference>
<accession>A0ABY7NDD8</accession>
<protein>
    <submittedName>
        <fullName evidence="5">GntR family transcriptional regulator</fullName>
    </submittedName>
</protein>
<dbReference type="Gene3D" id="1.10.10.10">
    <property type="entry name" value="Winged helix-like DNA-binding domain superfamily/Winged helix DNA-binding domain"/>
    <property type="match status" value="1"/>
</dbReference>
<evidence type="ECO:0000256" key="2">
    <source>
        <dbReference type="ARBA" id="ARBA00023125"/>
    </source>
</evidence>
<evidence type="ECO:0000313" key="6">
    <source>
        <dbReference type="Proteomes" id="UP001212421"/>
    </source>
</evidence>
<evidence type="ECO:0000259" key="4">
    <source>
        <dbReference type="PROSITE" id="PS50949"/>
    </source>
</evidence>
<dbReference type="Gene3D" id="1.20.120.530">
    <property type="entry name" value="GntR ligand-binding domain-like"/>
    <property type="match status" value="1"/>
</dbReference>
<dbReference type="SMART" id="SM00345">
    <property type="entry name" value="HTH_GNTR"/>
    <property type="match status" value="1"/>
</dbReference>
<keyword evidence="3" id="KW-0804">Transcription</keyword>
<dbReference type="Pfam" id="PF07729">
    <property type="entry name" value="FCD"/>
    <property type="match status" value="1"/>
</dbReference>
<dbReference type="InterPro" id="IPR008920">
    <property type="entry name" value="TF_FadR/GntR_C"/>
</dbReference>
<dbReference type="PROSITE" id="PS50949">
    <property type="entry name" value="HTH_GNTR"/>
    <property type="match status" value="1"/>
</dbReference>
<feature type="domain" description="HTH gntR-type" evidence="4">
    <location>
        <begin position="35"/>
        <end position="102"/>
    </location>
</feature>